<protein>
    <submittedName>
        <fullName evidence="3">50S ribosomal protein L22</fullName>
    </submittedName>
</protein>
<reference evidence="3 4" key="1">
    <citation type="submission" date="2018-06" db="EMBL/GenBank/DDBJ databases">
        <authorList>
            <consortium name="Pathogen Informatics"/>
            <person name="Doyle S."/>
        </authorList>
    </citation>
    <scope>NUCLEOTIDE SEQUENCE [LARGE SCALE GENOMIC DNA]</scope>
    <source>
        <strain evidence="3 4">NCTC12410</strain>
    </source>
</reference>
<gene>
    <name evidence="3" type="ORF">NCTC12410_01354</name>
</gene>
<keyword evidence="2" id="KW-0812">Transmembrane</keyword>
<dbReference type="GO" id="GO:0005840">
    <property type="term" value="C:ribosome"/>
    <property type="evidence" value="ECO:0007669"/>
    <property type="project" value="UniProtKB-KW"/>
</dbReference>
<dbReference type="RefSeq" id="WP_115011756.1">
    <property type="nucleotide sequence ID" value="NZ_UGHV01000001.1"/>
</dbReference>
<keyword evidence="2" id="KW-1133">Transmembrane helix</keyword>
<evidence type="ECO:0000256" key="2">
    <source>
        <dbReference type="SAM" id="Phobius"/>
    </source>
</evidence>
<dbReference type="Proteomes" id="UP000254841">
    <property type="component" value="Unassembled WGS sequence"/>
</dbReference>
<feature type="compositionally biased region" description="Polar residues" evidence="1">
    <location>
        <begin position="232"/>
        <end position="246"/>
    </location>
</feature>
<evidence type="ECO:0000313" key="3">
    <source>
        <dbReference type="EMBL" id="STO97523.1"/>
    </source>
</evidence>
<feature type="region of interest" description="Disordered" evidence="1">
    <location>
        <begin position="212"/>
        <end position="246"/>
    </location>
</feature>
<feature type="transmembrane region" description="Helical" evidence="2">
    <location>
        <begin position="39"/>
        <end position="58"/>
    </location>
</feature>
<proteinExistence type="predicted"/>
<sequence length="246" mass="28026">MPDNKNQQILNAIKQEFKQDEKMLENAFKLERLVKKYKYWLIALAVILLLWLGYRTIYNAMQESRAQKISALYDEFLQNPNNELLQTQLKEQARELYDLYQLSHRDSTHDTQATQSALEELATSANPLVQQLASYDLASLTRKDLDKIGGDLADLAIIQRAYLLLQNESIQEARTLLDTIKVDSTLYGLAAQMKHYGIIKHPLADTLTIKEVQNPTPQNPNSTDNRNDTKLDSTQVDSAQNTGASK</sequence>
<keyword evidence="2" id="KW-0472">Membrane</keyword>
<dbReference type="OrthoDB" id="5334020at2"/>
<evidence type="ECO:0000313" key="4">
    <source>
        <dbReference type="Proteomes" id="UP000254841"/>
    </source>
</evidence>
<organism evidence="3 4">
    <name type="scientific">Helicobacter canis</name>
    <dbReference type="NCBI Taxonomy" id="29419"/>
    <lineage>
        <taxon>Bacteria</taxon>
        <taxon>Pseudomonadati</taxon>
        <taxon>Campylobacterota</taxon>
        <taxon>Epsilonproteobacteria</taxon>
        <taxon>Campylobacterales</taxon>
        <taxon>Helicobacteraceae</taxon>
        <taxon>Helicobacter</taxon>
    </lineage>
</organism>
<dbReference type="AlphaFoldDB" id="A0A377J6U7"/>
<feature type="compositionally biased region" description="Polar residues" evidence="1">
    <location>
        <begin position="212"/>
        <end position="224"/>
    </location>
</feature>
<evidence type="ECO:0000256" key="1">
    <source>
        <dbReference type="SAM" id="MobiDB-lite"/>
    </source>
</evidence>
<keyword evidence="3" id="KW-0689">Ribosomal protein</keyword>
<accession>A0A377J6U7</accession>
<keyword evidence="3" id="KW-0687">Ribonucleoprotein</keyword>
<dbReference type="EMBL" id="UGHV01000001">
    <property type="protein sequence ID" value="STO97523.1"/>
    <property type="molecule type" value="Genomic_DNA"/>
</dbReference>
<name>A0A377J6U7_9HELI</name>